<dbReference type="Proteomes" id="UP001310594">
    <property type="component" value="Unassembled WGS sequence"/>
</dbReference>
<dbReference type="InterPro" id="IPR053157">
    <property type="entry name" value="Sterol_Uptake_Regulator"/>
</dbReference>
<dbReference type="EMBL" id="JAVRQU010000016">
    <property type="protein sequence ID" value="KAK5693906.1"/>
    <property type="molecule type" value="Genomic_DNA"/>
</dbReference>
<name>A0AAN7VNZ1_9PEZI</name>
<dbReference type="PANTHER" id="PTHR47784:SF5">
    <property type="entry name" value="STEROL UPTAKE CONTROL PROTEIN 2"/>
    <property type="match status" value="1"/>
</dbReference>
<protein>
    <submittedName>
        <fullName evidence="1">Uncharacterized protein</fullName>
    </submittedName>
</protein>
<sequence length="217" mass="25107">MGELSPENLEDLWIFSVLTMYFALGSPQSTNFPLVVGENMLPEWTFLFNGVHHISNALHPRSYSGILSPIIKHGTDRWEAAHRSENERGSILSELSIHIEETVADEEHLAIYRYAIQELKFQLNLVLNSHSQDLDIMDAFVWHFAMAENFMPLLQQGRQEAVAIFAHSLIIFSAVGRSTWLYGWDTVLLSRSYNVLDDRHRLWLQWPIEEIGWVPPY</sequence>
<dbReference type="PANTHER" id="PTHR47784">
    <property type="entry name" value="STEROL UPTAKE CONTROL PROTEIN 2"/>
    <property type="match status" value="1"/>
</dbReference>
<organism evidence="1 2">
    <name type="scientific">Elasticomyces elasticus</name>
    <dbReference type="NCBI Taxonomy" id="574655"/>
    <lineage>
        <taxon>Eukaryota</taxon>
        <taxon>Fungi</taxon>
        <taxon>Dikarya</taxon>
        <taxon>Ascomycota</taxon>
        <taxon>Pezizomycotina</taxon>
        <taxon>Dothideomycetes</taxon>
        <taxon>Dothideomycetidae</taxon>
        <taxon>Mycosphaerellales</taxon>
        <taxon>Teratosphaeriaceae</taxon>
        <taxon>Elasticomyces</taxon>
    </lineage>
</organism>
<accession>A0AAN7VNZ1</accession>
<proteinExistence type="predicted"/>
<dbReference type="GO" id="GO:0001228">
    <property type="term" value="F:DNA-binding transcription activator activity, RNA polymerase II-specific"/>
    <property type="evidence" value="ECO:0007669"/>
    <property type="project" value="TreeGrafter"/>
</dbReference>
<gene>
    <name evidence="1" type="ORF">LTR97_009523</name>
</gene>
<evidence type="ECO:0000313" key="2">
    <source>
        <dbReference type="Proteomes" id="UP001310594"/>
    </source>
</evidence>
<comment type="caution">
    <text evidence="1">The sequence shown here is derived from an EMBL/GenBank/DDBJ whole genome shotgun (WGS) entry which is preliminary data.</text>
</comment>
<evidence type="ECO:0000313" key="1">
    <source>
        <dbReference type="EMBL" id="KAK5693906.1"/>
    </source>
</evidence>
<dbReference type="AlphaFoldDB" id="A0AAN7VNZ1"/>
<reference evidence="1" key="1">
    <citation type="submission" date="2023-08" db="EMBL/GenBank/DDBJ databases">
        <title>Black Yeasts Isolated from many extreme environments.</title>
        <authorList>
            <person name="Coleine C."/>
            <person name="Stajich J.E."/>
            <person name="Selbmann L."/>
        </authorList>
    </citation>
    <scope>NUCLEOTIDE SEQUENCE</scope>
    <source>
        <strain evidence="1">CCFEE 5810</strain>
    </source>
</reference>